<dbReference type="Gene3D" id="3.40.50.2000">
    <property type="entry name" value="Glycogen Phosphorylase B"/>
    <property type="match status" value="1"/>
</dbReference>
<reference evidence="2 3" key="1">
    <citation type="journal article" date="2023" name="Plants (Basel)">
        <title>Bridging the Gap: Combining Genomics and Transcriptomics Approaches to Understand Stylosanthes scabra, an Orphan Legume from the Brazilian Caatinga.</title>
        <authorList>
            <person name="Ferreira-Neto J.R.C."/>
            <person name="da Silva M.D."/>
            <person name="Binneck E."/>
            <person name="de Melo N.F."/>
            <person name="da Silva R.H."/>
            <person name="de Melo A.L.T.M."/>
            <person name="Pandolfi V."/>
            <person name="Bustamante F.O."/>
            <person name="Brasileiro-Vidal A.C."/>
            <person name="Benko-Iseppon A.M."/>
        </authorList>
    </citation>
    <scope>NUCLEOTIDE SEQUENCE [LARGE SCALE GENOMIC DNA]</scope>
    <source>
        <tissue evidence="2">Leaves</tissue>
    </source>
</reference>
<dbReference type="SUPFAM" id="SSF53756">
    <property type="entry name" value="UDP-Glycosyltransferase/glycogen phosphorylase"/>
    <property type="match status" value="1"/>
</dbReference>
<evidence type="ECO:0000313" key="2">
    <source>
        <dbReference type="EMBL" id="MED6130799.1"/>
    </source>
</evidence>
<protein>
    <submittedName>
        <fullName evidence="2">Uncharacterized protein</fullName>
    </submittedName>
</protein>
<dbReference type="EMBL" id="JASCZI010060422">
    <property type="protein sequence ID" value="MED6130799.1"/>
    <property type="molecule type" value="Genomic_DNA"/>
</dbReference>
<dbReference type="Proteomes" id="UP001341840">
    <property type="component" value="Unassembled WGS sequence"/>
</dbReference>
<evidence type="ECO:0000313" key="3">
    <source>
        <dbReference type="Proteomes" id="UP001341840"/>
    </source>
</evidence>
<keyword evidence="3" id="KW-1185">Reference proteome</keyword>
<organism evidence="2 3">
    <name type="scientific">Stylosanthes scabra</name>
    <dbReference type="NCBI Taxonomy" id="79078"/>
    <lineage>
        <taxon>Eukaryota</taxon>
        <taxon>Viridiplantae</taxon>
        <taxon>Streptophyta</taxon>
        <taxon>Embryophyta</taxon>
        <taxon>Tracheophyta</taxon>
        <taxon>Spermatophyta</taxon>
        <taxon>Magnoliopsida</taxon>
        <taxon>eudicotyledons</taxon>
        <taxon>Gunneridae</taxon>
        <taxon>Pentapetalae</taxon>
        <taxon>rosids</taxon>
        <taxon>fabids</taxon>
        <taxon>Fabales</taxon>
        <taxon>Fabaceae</taxon>
        <taxon>Papilionoideae</taxon>
        <taxon>50 kb inversion clade</taxon>
        <taxon>dalbergioids sensu lato</taxon>
        <taxon>Dalbergieae</taxon>
        <taxon>Pterocarpus clade</taxon>
        <taxon>Stylosanthes</taxon>
    </lineage>
</organism>
<proteinExistence type="inferred from homology"/>
<dbReference type="PANTHER" id="PTHR11926:SF1421">
    <property type="entry name" value="GLYCOSYLTRANSFERASE"/>
    <property type="match status" value="1"/>
</dbReference>
<name>A0ABU6S3R6_9FABA</name>
<comment type="similarity">
    <text evidence="1">Belongs to the UDP-glycosyltransferase family.</text>
</comment>
<sequence>MVHHDYRRFLLVIYPAQSHINPALQLAKRLISMGAHVTLLITLHMYRHMPNKPSIPGLSLLTFSDGYDAGFSVFTGGDEDYRLYASELKRRGSEDLIVLTI</sequence>
<comment type="caution">
    <text evidence="2">The sequence shown here is derived from an EMBL/GenBank/DDBJ whole genome shotgun (WGS) entry which is preliminary data.</text>
</comment>
<evidence type="ECO:0000256" key="1">
    <source>
        <dbReference type="ARBA" id="ARBA00009995"/>
    </source>
</evidence>
<dbReference type="PANTHER" id="PTHR11926">
    <property type="entry name" value="GLUCOSYL/GLUCURONOSYL TRANSFERASES"/>
    <property type="match status" value="1"/>
</dbReference>
<accession>A0ABU6S3R6</accession>
<gene>
    <name evidence="2" type="ORF">PIB30_003818</name>
</gene>